<organism evidence="1 2">
    <name type="scientific">Oncorhynchus mykiss</name>
    <name type="common">Rainbow trout</name>
    <name type="synonym">Salmo gairdneri</name>
    <dbReference type="NCBI Taxonomy" id="8022"/>
    <lineage>
        <taxon>Eukaryota</taxon>
        <taxon>Metazoa</taxon>
        <taxon>Chordata</taxon>
        <taxon>Craniata</taxon>
        <taxon>Vertebrata</taxon>
        <taxon>Euteleostomi</taxon>
        <taxon>Actinopterygii</taxon>
        <taxon>Neopterygii</taxon>
        <taxon>Teleostei</taxon>
        <taxon>Protacanthopterygii</taxon>
        <taxon>Salmoniformes</taxon>
        <taxon>Salmonidae</taxon>
        <taxon>Salmoninae</taxon>
        <taxon>Oncorhynchus</taxon>
    </lineage>
</organism>
<reference evidence="1" key="1">
    <citation type="submission" date="2020-07" db="EMBL/GenBank/DDBJ databases">
        <title>A long reads based de novo assembly of the rainbow trout Arlee double haploid line genome.</title>
        <authorList>
            <person name="Gao G."/>
            <person name="Palti Y."/>
        </authorList>
    </citation>
    <scope>NUCLEOTIDE SEQUENCE [LARGE SCALE GENOMIC DNA]</scope>
</reference>
<accession>A0A8K9X4N3</accession>
<proteinExistence type="predicted"/>
<name>A0A8K9X4N3_ONCMY</name>
<reference evidence="1" key="2">
    <citation type="submission" date="2025-08" db="UniProtKB">
        <authorList>
            <consortium name="Ensembl"/>
        </authorList>
    </citation>
    <scope>IDENTIFICATION</scope>
</reference>
<evidence type="ECO:0000313" key="1">
    <source>
        <dbReference type="Ensembl" id="ENSOMYP00000127798.1"/>
    </source>
</evidence>
<protein>
    <submittedName>
        <fullName evidence="1">Uncharacterized protein</fullName>
    </submittedName>
</protein>
<dbReference type="Ensembl" id="ENSOMYT00000143047.1">
    <property type="protein sequence ID" value="ENSOMYP00000127798.1"/>
    <property type="gene ID" value="ENSOMYG00000001372.2"/>
</dbReference>
<reference evidence="1" key="3">
    <citation type="submission" date="2025-09" db="UniProtKB">
        <authorList>
            <consortium name="Ensembl"/>
        </authorList>
    </citation>
    <scope>IDENTIFICATION</scope>
</reference>
<dbReference type="AlphaFoldDB" id="A0A8K9X4N3"/>
<keyword evidence="2" id="KW-1185">Reference proteome</keyword>
<dbReference type="Proteomes" id="UP000694395">
    <property type="component" value="Chromosome 1"/>
</dbReference>
<sequence>NADKAHKKHAIAPPVFVFQKDTAQKRTFAGHWRELEHAVIHIDPEHL</sequence>
<evidence type="ECO:0000313" key="2">
    <source>
        <dbReference type="Proteomes" id="UP000694395"/>
    </source>
</evidence>
<dbReference type="GeneTree" id="ENSGT00940000158588"/>